<dbReference type="PANTHER" id="PTHR12341">
    <property type="entry name" value="5'-&gt;3' EXORIBONUCLEASE"/>
    <property type="match status" value="1"/>
</dbReference>
<dbReference type="GO" id="GO:0003723">
    <property type="term" value="F:RNA binding"/>
    <property type="evidence" value="ECO:0007669"/>
    <property type="project" value="TreeGrafter"/>
</dbReference>
<dbReference type="GO" id="GO:0004534">
    <property type="term" value="F:5'-3' RNA exonuclease activity"/>
    <property type="evidence" value="ECO:0007669"/>
    <property type="project" value="TreeGrafter"/>
</dbReference>
<organism evidence="2 3">
    <name type="scientific">Umbelopsis ramanniana AG</name>
    <dbReference type="NCBI Taxonomy" id="1314678"/>
    <lineage>
        <taxon>Eukaryota</taxon>
        <taxon>Fungi</taxon>
        <taxon>Fungi incertae sedis</taxon>
        <taxon>Mucoromycota</taxon>
        <taxon>Mucoromycotina</taxon>
        <taxon>Umbelopsidomycetes</taxon>
        <taxon>Umbelopsidales</taxon>
        <taxon>Umbelopsidaceae</taxon>
        <taxon>Umbelopsis</taxon>
    </lineage>
</organism>
<feature type="domain" description="Xrn1 N-terminal" evidence="1">
    <location>
        <begin position="1"/>
        <end position="69"/>
    </location>
</feature>
<comment type="caution">
    <text evidence="2">The sequence shown here is derived from an EMBL/GenBank/DDBJ whole genome shotgun (WGS) entry which is preliminary data.</text>
</comment>
<reference evidence="2" key="1">
    <citation type="submission" date="2021-06" db="EMBL/GenBank/DDBJ databases">
        <authorList>
            <consortium name="DOE Joint Genome Institute"/>
            <person name="Mondo S.J."/>
            <person name="Amses K.R."/>
            <person name="Simmons D.R."/>
            <person name="Longcore J.E."/>
            <person name="Seto K."/>
            <person name="Alves G.H."/>
            <person name="Bonds A.E."/>
            <person name="Quandt C.A."/>
            <person name="Davis W.J."/>
            <person name="Chang Y."/>
            <person name="Letcher P.M."/>
            <person name="Powell M.J."/>
            <person name="Kuo A."/>
            <person name="Labutti K."/>
            <person name="Pangilinan J."/>
            <person name="Andreopoulos W."/>
            <person name="Tritt A."/>
            <person name="Riley R."/>
            <person name="Hundley H."/>
            <person name="Johnson J."/>
            <person name="Lipzen A."/>
            <person name="Barry K."/>
            <person name="Berbee M.L."/>
            <person name="Buchler N.E."/>
            <person name="Grigoriev I.V."/>
            <person name="Spatafora J.W."/>
            <person name="Stajich J.E."/>
            <person name="James T.Y."/>
        </authorList>
    </citation>
    <scope>NUCLEOTIDE SEQUENCE</scope>
    <source>
        <strain evidence="2">AG</strain>
    </source>
</reference>
<dbReference type="GeneID" id="75914307"/>
<gene>
    <name evidence="2" type="ORF">K450DRAFT_240641</name>
</gene>
<dbReference type="GO" id="GO:0000956">
    <property type="term" value="P:nuclear-transcribed mRNA catabolic process"/>
    <property type="evidence" value="ECO:0007669"/>
    <property type="project" value="TreeGrafter"/>
</dbReference>
<keyword evidence="3" id="KW-1185">Reference proteome</keyword>
<dbReference type="InterPro" id="IPR027073">
    <property type="entry name" value="5_3_exoribonuclease"/>
</dbReference>
<sequence length="79" mass="8799">MGVPALFRWLSNKFPKIVTPCVEEQPKKFKGVVVPIDPTKPNPNGEEFDNLYLDMNGIIHPCCHPENKVCSSICLMVGS</sequence>
<dbReference type="Pfam" id="PF03159">
    <property type="entry name" value="XRN_N"/>
    <property type="match status" value="1"/>
</dbReference>
<evidence type="ECO:0000313" key="2">
    <source>
        <dbReference type="EMBL" id="KAI8579856.1"/>
    </source>
</evidence>
<dbReference type="GO" id="GO:0005634">
    <property type="term" value="C:nucleus"/>
    <property type="evidence" value="ECO:0007669"/>
    <property type="project" value="TreeGrafter"/>
</dbReference>
<dbReference type="Gene3D" id="3.40.50.12390">
    <property type="match status" value="1"/>
</dbReference>
<dbReference type="RefSeq" id="XP_051444860.1">
    <property type="nucleotide sequence ID" value="XM_051588962.1"/>
</dbReference>
<name>A0AAD5HEQ5_UMBRA</name>
<evidence type="ECO:0000259" key="1">
    <source>
        <dbReference type="Pfam" id="PF03159"/>
    </source>
</evidence>
<dbReference type="AlphaFoldDB" id="A0AAD5HEQ5"/>
<dbReference type="PANTHER" id="PTHR12341:SF41">
    <property type="entry name" value="5'-3' EXORIBONUCLEASE 2"/>
    <property type="match status" value="1"/>
</dbReference>
<dbReference type="Proteomes" id="UP001206595">
    <property type="component" value="Unassembled WGS sequence"/>
</dbReference>
<dbReference type="EMBL" id="MU620917">
    <property type="protein sequence ID" value="KAI8579856.1"/>
    <property type="molecule type" value="Genomic_DNA"/>
</dbReference>
<evidence type="ECO:0000313" key="3">
    <source>
        <dbReference type="Proteomes" id="UP001206595"/>
    </source>
</evidence>
<dbReference type="InterPro" id="IPR004859">
    <property type="entry name" value="Xrn1_N"/>
</dbReference>
<reference evidence="2" key="2">
    <citation type="journal article" date="2022" name="Proc. Natl. Acad. Sci. U.S.A.">
        <title>Diploid-dominant life cycles characterize the early evolution of Fungi.</title>
        <authorList>
            <person name="Amses K.R."/>
            <person name="Simmons D.R."/>
            <person name="Longcore J.E."/>
            <person name="Mondo S.J."/>
            <person name="Seto K."/>
            <person name="Jeronimo G.H."/>
            <person name="Bonds A.E."/>
            <person name="Quandt C.A."/>
            <person name="Davis W.J."/>
            <person name="Chang Y."/>
            <person name="Federici B.A."/>
            <person name="Kuo A."/>
            <person name="LaButti K."/>
            <person name="Pangilinan J."/>
            <person name="Andreopoulos W."/>
            <person name="Tritt A."/>
            <person name="Riley R."/>
            <person name="Hundley H."/>
            <person name="Johnson J."/>
            <person name="Lipzen A."/>
            <person name="Barry K."/>
            <person name="Lang B.F."/>
            <person name="Cuomo C.A."/>
            <person name="Buchler N.E."/>
            <person name="Grigoriev I.V."/>
            <person name="Spatafora J.W."/>
            <person name="Stajich J.E."/>
            <person name="James T.Y."/>
        </authorList>
    </citation>
    <scope>NUCLEOTIDE SEQUENCE</scope>
    <source>
        <strain evidence="2">AG</strain>
    </source>
</reference>
<accession>A0AAD5HEQ5</accession>
<proteinExistence type="predicted"/>
<protein>
    <recommendedName>
        <fullName evidence="1">Xrn1 N-terminal domain-containing protein</fullName>
    </recommendedName>
</protein>